<dbReference type="EMBL" id="FN653206">
    <property type="protein sequence ID" value="CBY13627.1"/>
    <property type="molecule type" value="Genomic_DNA"/>
</dbReference>
<dbReference type="InterPro" id="IPR039683">
    <property type="entry name" value="Lsm12-like"/>
</dbReference>
<dbReference type="Proteomes" id="UP000011014">
    <property type="component" value="Unassembled WGS sequence"/>
</dbReference>
<organism evidence="2">
    <name type="scientific">Oikopleura dioica</name>
    <name type="common">Tunicate</name>
    <dbReference type="NCBI Taxonomy" id="34765"/>
    <lineage>
        <taxon>Eukaryota</taxon>
        <taxon>Metazoa</taxon>
        <taxon>Chordata</taxon>
        <taxon>Tunicata</taxon>
        <taxon>Appendicularia</taxon>
        <taxon>Copelata</taxon>
        <taxon>Oikopleuridae</taxon>
        <taxon>Oikopleura</taxon>
    </lineage>
</organism>
<gene>
    <name evidence="2" type="ORF">GSOID_T00005422001</name>
    <name evidence="3" type="ORF">GSOID_T00020169001</name>
</gene>
<evidence type="ECO:0000259" key="1">
    <source>
        <dbReference type="Pfam" id="PF21166"/>
    </source>
</evidence>
<dbReference type="InterPro" id="IPR048478">
    <property type="entry name" value="LSM12_LSM"/>
</dbReference>
<dbReference type="PANTHER" id="PTHR13542">
    <property type="entry name" value="LSM12 HOMOLOG"/>
    <property type="match status" value="1"/>
</dbReference>
<keyword evidence="4" id="KW-1185">Reference proteome</keyword>
<dbReference type="InParanoid" id="E4XV96"/>
<dbReference type="AlphaFoldDB" id="E4XV96"/>
<feature type="domain" description="LSM12 LSM" evidence="1">
    <location>
        <begin position="12"/>
        <end position="48"/>
    </location>
</feature>
<proteinExistence type="predicted"/>
<evidence type="ECO:0000313" key="4">
    <source>
        <dbReference type="Proteomes" id="UP000001307"/>
    </source>
</evidence>
<name>E4XV96_OIKDI</name>
<sequence length="130" mass="14470">MSAVAGIDQLVPGRVISCKTMHDEQFTGSIVAADPHSSIVMIKCSRSKVVLVNLRQIKWLEIDAEKPGSIPQVPKKFAIGKLEQRLSSNIKEKLNLTQEDGHDEDPLGAKLIQFRVLSELFFVIEISCNR</sequence>
<dbReference type="FunCoup" id="E4XV96">
    <property type="interactions" value="111"/>
</dbReference>
<dbReference type="EMBL" id="FN655585">
    <property type="protein sequence ID" value="CBY39594.1"/>
    <property type="molecule type" value="Genomic_DNA"/>
</dbReference>
<dbReference type="Proteomes" id="UP000001307">
    <property type="component" value="Unassembled WGS sequence"/>
</dbReference>
<accession>E4XV96</accession>
<evidence type="ECO:0000313" key="2">
    <source>
        <dbReference type="EMBL" id="CBY13627.1"/>
    </source>
</evidence>
<evidence type="ECO:0000313" key="3">
    <source>
        <dbReference type="EMBL" id="CBY39594.1"/>
    </source>
</evidence>
<dbReference type="OrthoDB" id="1057137at2759"/>
<reference evidence="2" key="1">
    <citation type="journal article" date="2010" name="Science">
        <title>Plasticity of animal genome architecture unmasked by rapid evolution of a pelagic tunicate.</title>
        <authorList>
            <person name="Denoeud F."/>
            <person name="Henriet S."/>
            <person name="Mungpakdee S."/>
            <person name="Aury J.M."/>
            <person name="Da Silva C."/>
            <person name="Brinkmann H."/>
            <person name="Mikhaleva J."/>
            <person name="Olsen L.C."/>
            <person name="Jubin C."/>
            <person name="Canestro C."/>
            <person name="Bouquet J.M."/>
            <person name="Danks G."/>
            <person name="Poulain J."/>
            <person name="Campsteijn C."/>
            <person name="Adamski M."/>
            <person name="Cross I."/>
            <person name="Yadetie F."/>
            <person name="Muffato M."/>
            <person name="Louis A."/>
            <person name="Butcher S."/>
            <person name="Tsagkogeorga G."/>
            <person name="Konrad A."/>
            <person name="Singh S."/>
            <person name="Jensen M.F."/>
            <person name="Cong E.H."/>
            <person name="Eikeseth-Otteraa H."/>
            <person name="Noel B."/>
            <person name="Anthouard V."/>
            <person name="Porcel B.M."/>
            <person name="Kachouri-Lafond R."/>
            <person name="Nishino A."/>
            <person name="Ugolini M."/>
            <person name="Chourrout P."/>
            <person name="Nishida H."/>
            <person name="Aasland R."/>
            <person name="Huzurbazar S."/>
            <person name="Westhof E."/>
            <person name="Delsuc F."/>
            <person name="Lehrach H."/>
            <person name="Reinhardt R."/>
            <person name="Weissenbach J."/>
            <person name="Roy S.W."/>
            <person name="Artiguenave F."/>
            <person name="Postlethwait J.H."/>
            <person name="Manak J.R."/>
            <person name="Thompson E.M."/>
            <person name="Jaillon O."/>
            <person name="Du Pasquier L."/>
            <person name="Boudinot P."/>
            <person name="Liberles D.A."/>
            <person name="Volff J.N."/>
            <person name="Philippe H."/>
            <person name="Lenhard B."/>
            <person name="Roest Crollius H."/>
            <person name="Wincker P."/>
            <person name="Chourrout D."/>
        </authorList>
    </citation>
    <scope>NUCLEOTIDE SEQUENCE [LARGE SCALE GENOMIC DNA]</scope>
</reference>
<dbReference type="Pfam" id="PF21166">
    <property type="entry name" value="LSM12_LSM"/>
    <property type="match status" value="1"/>
</dbReference>
<protein>
    <recommendedName>
        <fullName evidence="1">LSM12 LSM domain-containing protein</fullName>
    </recommendedName>
</protein>